<dbReference type="InterPro" id="IPR052675">
    <property type="entry name" value="ZnF_transloc-Spindlin_int"/>
</dbReference>
<dbReference type="Ensembl" id="ENSCABT00000000913.1">
    <property type="protein sequence ID" value="ENSCABP00000000848.1"/>
    <property type="gene ID" value="ENSCABG00000000736.1"/>
</dbReference>
<accession>A0A8C0G0D0</accession>
<evidence type="ECO:0000256" key="1">
    <source>
        <dbReference type="SAM" id="MobiDB-lite"/>
    </source>
</evidence>
<keyword evidence="4" id="KW-1185">Reference proteome</keyword>
<sequence>MWFVSLGEFPSQDSTEAPELMLGRSLAWGTPKEHPLMAPGGRKYSDHCEERASRPGKSRIPGRDHRRYYHEHWRAEYLMDFNPARHGMICMVCGSALATLKLSTIKRHIRQKHPYSGDWGPREKQVIIQSWDAHLGLDGELEGHGDPAQAPDRLGGCRALTCLSPPGMLSAGGGFWRRHCAPCPSPRGAAQRPVVGGRKASPSTHRLECYVRESLQSWFQAEFLMDYDAQGNRLRCMMCGRGLPSLNLDDIKRHVLQAHPTSLAFSPAEKGAILEAWNSQPDALSPGDLSAEASEPCSAMAAPGPEESSSLGSWAKEEPMAPWELDAGGLLRGKDHRPHFQEHWRLEYLMDYHGEQHGLVCMVCGGALATLKMSTIKRHIRQRHPDSTLLSHQVKALIVEEWNRKVAQLVEMGSPLPEQPSSPEELDEDVQLPAEGEEESVLVVGTPPYTPQSSSDPIAGPPMGLALAPRREQRRNYQLHWRVEYLMDYDGRRHGLVCMVCGGALATLKVSTIKRHILQVHPFSLDFTPEERQTILEAYNETALHYEPALGEESEVKPHPFLQATPADEEEAELACVPPTSTA</sequence>
<evidence type="ECO:0000313" key="4">
    <source>
        <dbReference type="Proteomes" id="UP000694404"/>
    </source>
</evidence>
<reference evidence="3" key="2">
    <citation type="submission" date="2025-09" db="UniProtKB">
        <authorList>
            <consortium name="Ensembl"/>
        </authorList>
    </citation>
    <scope>IDENTIFICATION</scope>
</reference>
<name>A0A8C0G0D0_CHEAB</name>
<gene>
    <name evidence="3" type="primary">ZFTA</name>
</gene>
<evidence type="ECO:0000313" key="3">
    <source>
        <dbReference type="Ensembl" id="ENSCABP00000000848.1"/>
    </source>
</evidence>
<dbReference type="GeneTree" id="ENSGT00600000084617"/>
<proteinExistence type="predicted"/>
<reference evidence="3" key="1">
    <citation type="submission" date="2025-08" db="UniProtKB">
        <authorList>
            <consortium name="Ensembl"/>
        </authorList>
    </citation>
    <scope>IDENTIFICATION</scope>
</reference>
<dbReference type="InterPro" id="IPR013087">
    <property type="entry name" value="Znf_C2H2_type"/>
</dbReference>
<dbReference type="SMART" id="SM00355">
    <property type="entry name" value="ZnF_C2H2"/>
    <property type="match status" value="4"/>
</dbReference>
<dbReference type="GO" id="GO:0045892">
    <property type="term" value="P:negative regulation of DNA-templated transcription"/>
    <property type="evidence" value="ECO:0007669"/>
    <property type="project" value="TreeGrafter"/>
</dbReference>
<evidence type="ECO:0000259" key="2">
    <source>
        <dbReference type="SMART" id="SM00355"/>
    </source>
</evidence>
<protein>
    <submittedName>
        <fullName evidence="3">Zinc finger translocation associated</fullName>
    </submittedName>
</protein>
<dbReference type="AlphaFoldDB" id="A0A8C0G0D0"/>
<feature type="region of interest" description="Disordered" evidence="1">
    <location>
        <begin position="39"/>
        <end position="63"/>
    </location>
</feature>
<organism evidence="3 4">
    <name type="scientific">Chelonoidis abingdonii</name>
    <name type="common">Abingdon island giant tortoise</name>
    <name type="synonym">Testudo abingdonii</name>
    <dbReference type="NCBI Taxonomy" id="106734"/>
    <lineage>
        <taxon>Eukaryota</taxon>
        <taxon>Metazoa</taxon>
        <taxon>Chordata</taxon>
        <taxon>Craniata</taxon>
        <taxon>Vertebrata</taxon>
        <taxon>Euteleostomi</taxon>
        <taxon>Archelosauria</taxon>
        <taxon>Testudinata</taxon>
        <taxon>Testudines</taxon>
        <taxon>Cryptodira</taxon>
        <taxon>Durocryptodira</taxon>
        <taxon>Testudinoidea</taxon>
        <taxon>Testudinidae</taxon>
        <taxon>Chelonoidis</taxon>
    </lineage>
</organism>
<dbReference type="PANTHER" id="PTHR34589:SF2">
    <property type="entry name" value="ZINC FINGER TRANSLOCATION-ASSOCIATED PROTEIN"/>
    <property type="match status" value="1"/>
</dbReference>
<dbReference type="OMA" id="RWRMDYL"/>
<dbReference type="GO" id="GO:0005634">
    <property type="term" value="C:nucleus"/>
    <property type="evidence" value="ECO:0007669"/>
    <property type="project" value="Ensembl"/>
</dbReference>
<dbReference type="InterPro" id="IPR040647">
    <property type="entry name" value="SPIN-DOC_Znf-C2H2"/>
</dbReference>
<feature type="domain" description="C2H2-type" evidence="2">
    <location>
        <begin position="234"/>
        <end position="259"/>
    </location>
</feature>
<feature type="compositionally biased region" description="Basic and acidic residues" evidence="1">
    <location>
        <begin position="43"/>
        <end position="53"/>
    </location>
</feature>
<feature type="domain" description="C2H2-type" evidence="2">
    <location>
        <begin position="359"/>
        <end position="384"/>
    </location>
</feature>
<dbReference type="Pfam" id="PF18658">
    <property type="entry name" value="zf-C2H2_12"/>
    <property type="match status" value="4"/>
</dbReference>
<dbReference type="PANTHER" id="PTHR34589">
    <property type="entry name" value="SIMILAR TO RIKEN CDNA 2700081O15"/>
    <property type="match status" value="1"/>
</dbReference>
<feature type="region of interest" description="Disordered" evidence="1">
    <location>
        <begin position="283"/>
        <end position="312"/>
    </location>
</feature>
<dbReference type="Proteomes" id="UP000694404">
    <property type="component" value="Unplaced"/>
</dbReference>
<feature type="domain" description="C2H2-type" evidence="2">
    <location>
        <begin position="88"/>
        <end position="113"/>
    </location>
</feature>
<feature type="domain" description="C2H2-type" evidence="2">
    <location>
        <begin position="496"/>
        <end position="521"/>
    </location>
</feature>